<reference evidence="4 5" key="1">
    <citation type="submission" date="2020-10" db="EMBL/GenBank/DDBJ databases">
        <title>The Coptis chinensis genome and diversification of protoberbering-type alkaloids.</title>
        <authorList>
            <person name="Wang B."/>
            <person name="Shu S."/>
            <person name="Song C."/>
            <person name="Liu Y."/>
        </authorList>
    </citation>
    <scope>NUCLEOTIDE SEQUENCE [LARGE SCALE GENOMIC DNA]</scope>
    <source>
        <strain evidence="4">HL-2020</strain>
        <tissue evidence="4">Leaf</tissue>
    </source>
</reference>
<feature type="signal peptide" evidence="3">
    <location>
        <begin position="1"/>
        <end position="26"/>
    </location>
</feature>
<comment type="similarity">
    <text evidence="1">Belongs to the 'GDSL' lipolytic enzyme family.</text>
</comment>
<dbReference type="PANTHER" id="PTHR22835:SF536">
    <property type="entry name" value="OS05G0401000 PROTEIN"/>
    <property type="match status" value="1"/>
</dbReference>
<dbReference type="Pfam" id="PF00657">
    <property type="entry name" value="Lipase_GDSL"/>
    <property type="match status" value="1"/>
</dbReference>
<proteinExistence type="inferred from homology"/>
<dbReference type="PANTHER" id="PTHR22835">
    <property type="entry name" value="ZINC FINGER FYVE DOMAIN CONTAINING PROTEIN"/>
    <property type="match status" value="1"/>
</dbReference>
<name>A0A835H215_9MAGN</name>
<keyword evidence="5" id="KW-1185">Reference proteome</keyword>
<dbReference type="EMBL" id="JADFTS010000009">
    <property type="protein sequence ID" value="KAF9590118.1"/>
    <property type="molecule type" value="Genomic_DNA"/>
</dbReference>
<dbReference type="GO" id="GO:0016788">
    <property type="term" value="F:hydrolase activity, acting on ester bonds"/>
    <property type="evidence" value="ECO:0007669"/>
    <property type="project" value="InterPro"/>
</dbReference>
<dbReference type="OrthoDB" id="1600564at2759"/>
<dbReference type="InterPro" id="IPR036514">
    <property type="entry name" value="SGNH_hydro_sf"/>
</dbReference>
<keyword evidence="2" id="KW-0325">Glycoprotein</keyword>
<dbReference type="Proteomes" id="UP000631114">
    <property type="component" value="Unassembled WGS sequence"/>
</dbReference>
<accession>A0A835H215</accession>
<evidence type="ECO:0000256" key="1">
    <source>
        <dbReference type="ARBA" id="ARBA00008668"/>
    </source>
</evidence>
<dbReference type="InterPro" id="IPR001087">
    <property type="entry name" value="GDSL"/>
</dbReference>
<evidence type="ECO:0000256" key="2">
    <source>
        <dbReference type="ARBA" id="ARBA00023180"/>
    </source>
</evidence>
<gene>
    <name evidence="4" type="ORF">IFM89_030866</name>
</gene>
<keyword evidence="3" id="KW-0732">Signal</keyword>
<protein>
    <submittedName>
        <fullName evidence="4">Uncharacterized protein</fullName>
    </submittedName>
</protein>
<sequence>MSFSLFRLFLLHVHSLVFMFFSISETIEFNNPAVFNFGNLNSSTGGLVAGTAEPLDPPNGQTYFHKPPGRFYDGRLIVDFLMDAMDLPFSNAHLESVGAPTFQRGCNFAAAGSTILPATASSVGPF</sequence>
<evidence type="ECO:0000313" key="5">
    <source>
        <dbReference type="Proteomes" id="UP000631114"/>
    </source>
</evidence>
<evidence type="ECO:0000313" key="4">
    <source>
        <dbReference type="EMBL" id="KAF9590118.1"/>
    </source>
</evidence>
<feature type="chain" id="PRO_5032531902" evidence="3">
    <location>
        <begin position="27"/>
        <end position="126"/>
    </location>
</feature>
<dbReference type="Gene3D" id="3.40.50.1110">
    <property type="entry name" value="SGNH hydrolase"/>
    <property type="match status" value="1"/>
</dbReference>
<dbReference type="AlphaFoldDB" id="A0A835H215"/>
<evidence type="ECO:0000256" key="3">
    <source>
        <dbReference type="SAM" id="SignalP"/>
    </source>
</evidence>
<organism evidence="4 5">
    <name type="scientific">Coptis chinensis</name>
    <dbReference type="NCBI Taxonomy" id="261450"/>
    <lineage>
        <taxon>Eukaryota</taxon>
        <taxon>Viridiplantae</taxon>
        <taxon>Streptophyta</taxon>
        <taxon>Embryophyta</taxon>
        <taxon>Tracheophyta</taxon>
        <taxon>Spermatophyta</taxon>
        <taxon>Magnoliopsida</taxon>
        <taxon>Ranunculales</taxon>
        <taxon>Ranunculaceae</taxon>
        <taxon>Coptidoideae</taxon>
        <taxon>Coptis</taxon>
    </lineage>
</organism>
<comment type="caution">
    <text evidence="4">The sequence shown here is derived from an EMBL/GenBank/DDBJ whole genome shotgun (WGS) entry which is preliminary data.</text>
</comment>